<dbReference type="EMBL" id="CAAALY010000406">
    <property type="protein sequence ID" value="VEL06794.1"/>
    <property type="molecule type" value="Genomic_DNA"/>
</dbReference>
<proteinExistence type="predicted"/>
<accession>A0A3S4ZAU6</accession>
<evidence type="ECO:0000313" key="2">
    <source>
        <dbReference type="Proteomes" id="UP000784294"/>
    </source>
</evidence>
<protein>
    <submittedName>
        <fullName evidence="1">Uncharacterized protein</fullName>
    </submittedName>
</protein>
<dbReference type="Proteomes" id="UP000784294">
    <property type="component" value="Unassembled WGS sequence"/>
</dbReference>
<evidence type="ECO:0000313" key="1">
    <source>
        <dbReference type="EMBL" id="VEL06794.1"/>
    </source>
</evidence>
<keyword evidence="2" id="KW-1185">Reference proteome</keyword>
<dbReference type="OrthoDB" id="6375767at2759"/>
<comment type="caution">
    <text evidence="1">The sequence shown here is derived from an EMBL/GenBank/DDBJ whole genome shotgun (WGS) entry which is preliminary data.</text>
</comment>
<gene>
    <name evidence="1" type="ORF">PXEA_LOCUS234</name>
</gene>
<reference evidence="1" key="1">
    <citation type="submission" date="2018-11" db="EMBL/GenBank/DDBJ databases">
        <authorList>
            <consortium name="Pathogen Informatics"/>
        </authorList>
    </citation>
    <scope>NUCLEOTIDE SEQUENCE</scope>
</reference>
<name>A0A3S4ZAU6_9PLAT</name>
<dbReference type="AlphaFoldDB" id="A0A3S4ZAU6"/>
<organism evidence="1 2">
    <name type="scientific">Protopolystoma xenopodis</name>
    <dbReference type="NCBI Taxonomy" id="117903"/>
    <lineage>
        <taxon>Eukaryota</taxon>
        <taxon>Metazoa</taxon>
        <taxon>Spiralia</taxon>
        <taxon>Lophotrochozoa</taxon>
        <taxon>Platyhelminthes</taxon>
        <taxon>Monogenea</taxon>
        <taxon>Polyopisthocotylea</taxon>
        <taxon>Polystomatidea</taxon>
        <taxon>Polystomatidae</taxon>
        <taxon>Protopolystoma</taxon>
    </lineage>
</organism>
<sequence length="68" mass="7628">MTGLIEHKEYDWKDSNLALFGSDEDKKVKSKSTICYASFYRTLVPFISGFQAARSGQTKTSREGTRGS</sequence>